<dbReference type="InterPro" id="IPR036047">
    <property type="entry name" value="F-box-like_dom_sf"/>
</dbReference>
<evidence type="ECO:0000256" key="1">
    <source>
        <dbReference type="SAM" id="MobiDB-lite"/>
    </source>
</evidence>
<evidence type="ECO:0000313" key="2">
    <source>
        <dbReference type="EMBL" id="OLQ08982.1"/>
    </source>
</evidence>
<name>A0A1Q9ENI9_SYMMI</name>
<sequence>MEAADVQHRILSFTCAADLRAWYGACWCTRQITGNFAADVLRAPWWLLDETGEDVILQVFSFCSPPSQLRLASLGRGWRRASQRREAWRHLRLSFGWGRDVELRCLLRALQHFARHYGISVSKPGSPKGNQPRTPPSTPTELKKPMLPACEGSGIQLSQQPSSQLVFRRHGVEAQADEDGPMKELWLLEPDRANNGARRTLLRAVVQEPKMLAGRAVLEMDSGAGMVGLAAAHLCRTMTLTAADDLGCRLLRFNAQSLHTATNASGRAKSCQAASVSGITGRQVPVYVYSMPQSTSGAGELARQWQWDSGTAMRSMRPSLVAPQFDVMLHAGRIAPEALLELSCELLTLGGVLLAVGNVVDGTDLAELVHTSRQVKLFSVERDEVLRDEAEGYFRLLQLRRRR</sequence>
<protein>
    <submittedName>
        <fullName evidence="2">Uncharacterized protein</fullName>
    </submittedName>
</protein>
<proteinExistence type="predicted"/>
<gene>
    <name evidence="2" type="ORF">AK812_SmicGene7489</name>
</gene>
<dbReference type="Gene3D" id="3.40.50.150">
    <property type="entry name" value="Vaccinia Virus protein VP39"/>
    <property type="match status" value="1"/>
</dbReference>
<comment type="caution">
    <text evidence="2">The sequence shown here is derived from an EMBL/GenBank/DDBJ whole genome shotgun (WGS) entry which is preliminary data.</text>
</comment>
<dbReference type="Proteomes" id="UP000186817">
    <property type="component" value="Unassembled WGS sequence"/>
</dbReference>
<dbReference type="SUPFAM" id="SSF81383">
    <property type="entry name" value="F-box domain"/>
    <property type="match status" value="1"/>
</dbReference>
<dbReference type="EMBL" id="LSRX01000106">
    <property type="protein sequence ID" value="OLQ08982.1"/>
    <property type="molecule type" value="Genomic_DNA"/>
</dbReference>
<keyword evidence="3" id="KW-1185">Reference proteome</keyword>
<dbReference type="OrthoDB" id="432548at2759"/>
<reference evidence="2 3" key="1">
    <citation type="submission" date="2016-02" db="EMBL/GenBank/DDBJ databases">
        <title>Genome analysis of coral dinoflagellate symbionts highlights evolutionary adaptations to a symbiotic lifestyle.</title>
        <authorList>
            <person name="Aranda M."/>
            <person name="Li Y."/>
            <person name="Liew Y.J."/>
            <person name="Baumgarten S."/>
            <person name="Simakov O."/>
            <person name="Wilson M."/>
            <person name="Piel J."/>
            <person name="Ashoor H."/>
            <person name="Bougouffa S."/>
            <person name="Bajic V.B."/>
            <person name="Ryu T."/>
            <person name="Ravasi T."/>
            <person name="Bayer T."/>
            <person name="Micklem G."/>
            <person name="Kim H."/>
            <person name="Bhak J."/>
            <person name="Lajeunesse T.C."/>
            <person name="Voolstra C.R."/>
        </authorList>
    </citation>
    <scope>NUCLEOTIDE SEQUENCE [LARGE SCALE GENOMIC DNA]</scope>
    <source>
        <strain evidence="2 3">CCMP2467</strain>
    </source>
</reference>
<evidence type="ECO:0000313" key="3">
    <source>
        <dbReference type="Proteomes" id="UP000186817"/>
    </source>
</evidence>
<accession>A0A1Q9ENI9</accession>
<dbReference type="InterPro" id="IPR029063">
    <property type="entry name" value="SAM-dependent_MTases_sf"/>
</dbReference>
<feature type="region of interest" description="Disordered" evidence="1">
    <location>
        <begin position="121"/>
        <end position="142"/>
    </location>
</feature>
<dbReference type="AlphaFoldDB" id="A0A1Q9ENI9"/>
<organism evidence="2 3">
    <name type="scientific">Symbiodinium microadriaticum</name>
    <name type="common">Dinoflagellate</name>
    <name type="synonym">Zooxanthella microadriatica</name>
    <dbReference type="NCBI Taxonomy" id="2951"/>
    <lineage>
        <taxon>Eukaryota</taxon>
        <taxon>Sar</taxon>
        <taxon>Alveolata</taxon>
        <taxon>Dinophyceae</taxon>
        <taxon>Suessiales</taxon>
        <taxon>Symbiodiniaceae</taxon>
        <taxon>Symbiodinium</taxon>
    </lineage>
</organism>